<dbReference type="OrthoDB" id="327034at2"/>
<proteinExistence type="predicted"/>
<organism evidence="2 4">
    <name type="scientific">Leptospira perolatii</name>
    <dbReference type="NCBI Taxonomy" id="2023191"/>
    <lineage>
        <taxon>Bacteria</taxon>
        <taxon>Pseudomonadati</taxon>
        <taxon>Spirochaetota</taxon>
        <taxon>Spirochaetia</taxon>
        <taxon>Leptospirales</taxon>
        <taxon>Leptospiraceae</taxon>
        <taxon>Leptospira</taxon>
    </lineage>
</organism>
<dbReference type="EMBL" id="NPDZ01000006">
    <property type="protein sequence ID" value="PJZ73058.1"/>
    <property type="molecule type" value="Genomic_DNA"/>
</dbReference>
<protein>
    <submittedName>
        <fullName evidence="2">Uncharacterized protein</fullName>
    </submittedName>
</protein>
<evidence type="ECO:0000313" key="2">
    <source>
        <dbReference type="EMBL" id="PJZ73058.1"/>
    </source>
</evidence>
<name>A0A2M9ZLT9_9LEPT</name>
<reference evidence="3 4" key="1">
    <citation type="submission" date="2017-07" db="EMBL/GenBank/DDBJ databases">
        <title>Leptospira spp. isolated from tropical soils.</title>
        <authorList>
            <person name="Thibeaux R."/>
            <person name="Iraola G."/>
            <person name="Ferres I."/>
            <person name="Bierque E."/>
            <person name="Girault D."/>
            <person name="Soupe-Gilbert M.-E."/>
            <person name="Picardeau M."/>
            <person name="Goarant C."/>
        </authorList>
    </citation>
    <scope>NUCLEOTIDE SEQUENCE [LARGE SCALE GENOMIC DNA]</scope>
    <source>
        <strain evidence="2 4">FH1-B-B1</strain>
        <strain evidence="1 3">FH1-B-C1</strain>
    </source>
</reference>
<evidence type="ECO:0000313" key="4">
    <source>
        <dbReference type="Proteomes" id="UP000231990"/>
    </source>
</evidence>
<comment type="caution">
    <text evidence="2">The sequence shown here is derived from an EMBL/GenBank/DDBJ whole genome shotgun (WGS) entry which is preliminary data.</text>
</comment>
<dbReference type="Proteomes" id="UP000231962">
    <property type="component" value="Unassembled WGS sequence"/>
</dbReference>
<evidence type="ECO:0000313" key="1">
    <source>
        <dbReference type="EMBL" id="PJZ69727.1"/>
    </source>
</evidence>
<dbReference type="EMBL" id="NPDY01000007">
    <property type="protein sequence ID" value="PJZ69727.1"/>
    <property type="molecule type" value="Genomic_DNA"/>
</dbReference>
<sequence>MPFSLKEFRAIQKFCNEKKHPENPWALVFLILRFLGSGEGALSAVQESWLRGFPEPLNEKEKTDISELILELTDSLLESLRNWRDTAEEEGSEGVMEEILQLGESVLMETKEMGEFSTIVREESLEILEDLCETCGVEIPKAGYKKIDLVKFEDSEIAEEAEEWILALTDFDKAEEASELESGILVLFSKVFLFYTFFAN</sequence>
<dbReference type="AlphaFoldDB" id="A0A2M9ZLT9"/>
<dbReference type="Proteomes" id="UP000231990">
    <property type="component" value="Unassembled WGS sequence"/>
</dbReference>
<evidence type="ECO:0000313" key="3">
    <source>
        <dbReference type="Proteomes" id="UP000231962"/>
    </source>
</evidence>
<accession>A0A2M9ZLT9</accession>
<keyword evidence="3" id="KW-1185">Reference proteome</keyword>
<gene>
    <name evidence="1" type="ORF">CH360_09015</name>
    <name evidence="2" type="ORF">CH373_11220</name>
</gene>
<dbReference type="RefSeq" id="WP_100713708.1">
    <property type="nucleotide sequence ID" value="NZ_NPDY01000007.1"/>
</dbReference>